<evidence type="ECO:0000313" key="2">
    <source>
        <dbReference type="EMBL" id="TWS17751.1"/>
    </source>
</evidence>
<dbReference type="EMBL" id="VIGW01000019">
    <property type="protein sequence ID" value="TWS17751.1"/>
    <property type="molecule type" value="Genomic_DNA"/>
</dbReference>
<keyword evidence="3" id="KW-1185">Reference proteome</keyword>
<dbReference type="GO" id="GO:0003677">
    <property type="term" value="F:DNA binding"/>
    <property type="evidence" value="ECO:0007669"/>
    <property type="project" value="InterPro"/>
</dbReference>
<dbReference type="InterPro" id="IPR001387">
    <property type="entry name" value="Cro/C1-type_HTH"/>
</dbReference>
<name>A0A5C5R6J6_9ACTN</name>
<gene>
    <name evidence="2" type="ORF">FK529_18835</name>
</gene>
<accession>A0A5C5R6J6</accession>
<evidence type="ECO:0000259" key="1">
    <source>
        <dbReference type="PROSITE" id="PS50943"/>
    </source>
</evidence>
<dbReference type="Gene3D" id="1.10.260.40">
    <property type="entry name" value="lambda repressor-like DNA-binding domains"/>
    <property type="match status" value="1"/>
</dbReference>
<sequence length="130" mass="14317">MPTMAINDDLPTTLRTRRKQIGMSIPRLASLTGMAHSSYRRIESGEVTAPSPERLTAIAGALDMPASDLFVAAGWLSPRDMPTLRPYMRTKYNLTAEAAAAIDAEFNEIGRKYGIQFNRDTDGPRTGEDE</sequence>
<dbReference type="SMART" id="SM00530">
    <property type="entry name" value="HTH_XRE"/>
    <property type="match status" value="1"/>
</dbReference>
<dbReference type="CDD" id="cd00093">
    <property type="entry name" value="HTH_XRE"/>
    <property type="match status" value="1"/>
</dbReference>
<comment type="caution">
    <text evidence="2">The sequence shown here is derived from an EMBL/GenBank/DDBJ whole genome shotgun (WGS) entry which is preliminary data.</text>
</comment>
<dbReference type="AlphaFoldDB" id="A0A5C5R6J6"/>
<dbReference type="SUPFAM" id="SSF47413">
    <property type="entry name" value="lambda repressor-like DNA-binding domains"/>
    <property type="match status" value="1"/>
</dbReference>
<protein>
    <submittedName>
        <fullName evidence="2">Helix-turn-helix transcriptional regulator</fullName>
    </submittedName>
</protein>
<organism evidence="2 3">
    <name type="scientific">Tsukamurella asaccharolytica</name>
    <dbReference type="NCBI Taxonomy" id="2592067"/>
    <lineage>
        <taxon>Bacteria</taxon>
        <taxon>Bacillati</taxon>
        <taxon>Actinomycetota</taxon>
        <taxon>Actinomycetes</taxon>
        <taxon>Mycobacteriales</taxon>
        <taxon>Tsukamurellaceae</taxon>
        <taxon>Tsukamurella</taxon>
    </lineage>
</organism>
<dbReference type="InterPro" id="IPR010982">
    <property type="entry name" value="Lambda_DNA-bd_dom_sf"/>
</dbReference>
<feature type="domain" description="HTH cro/C1-type" evidence="1">
    <location>
        <begin position="14"/>
        <end position="69"/>
    </location>
</feature>
<evidence type="ECO:0000313" key="3">
    <source>
        <dbReference type="Proteomes" id="UP000317291"/>
    </source>
</evidence>
<dbReference type="PROSITE" id="PS50943">
    <property type="entry name" value="HTH_CROC1"/>
    <property type="match status" value="1"/>
</dbReference>
<reference evidence="2 3" key="1">
    <citation type="submission" date="2019-06" db="EMBL/GenBank/DDBJ databases">
        <title>Tsukamurella conjunctivitidis sp. nov., Tsukamurella assacharolytica sp. nov. and Tsukamurella sputae sp. nov. isolated from patients with conjunctivitis, bacteraemia (lymphoma) and respiratory infection (sputum) in Hong Kong.</title>
        <authorList>
            <person name="Teng J.L.L."/>
            <person name="Lee H.H."/>
            <person name="Fong J.Y.H."/>
            <person name="Fok K.M.N."/>
            <person name="Lau S.K.P."/>
            <person name="Woo P.C.Y."/>
        </authorList>
    </citation>
    <scope>NUCLEOTIDE SEQUENCE [LARGE SCALE GENOMIC DNA]</scope>
    <source>
        <strain evidence="2 3">HKU71</strain>
    </source>
</reference>
<dbReference type="Proteomes" id="UP000317291">
    <property type="component" value="Unassembled WGS sequence"/>
</dbReference>
<dbReference type="Pfam" id="PF01381">
    <property type="entry name" value="HTH_3"/>
    <property type="match status" value="1"/>
</dbReference>
<proteinExistence type="predicted"/>